<gene>
    <name evidence="2" type="ORF">CRN84_21315</name>
</gene>
<sequence>MKITSGSLIIILMSLWGSLALAAPDDAAKLKLLTECANDPSAFGRLDCYDQILRPEVLVQQTTATSIKHVPAWDWAYELEKNRTSTNETAFLSSNSGGDNPKVLITTPALGRQPPRPILLFSCVDNITRIQVILVDPIRSGSNNITLKTNHGAIKTQWFIRDNGYVFEGSRGLPGIQEIQQLINAEKLTLESDDPVLDGLVFNLSTLPQAIAPLRSACHW</sequence>
<name>A0A2C6DMW8_9GAMM</name>
<evidence type="ECO:0000313" key="3">
    <source>
        <dbReference type="Proteomes" id="UP000224974"/>
    </source>
</evidence>
<evidence type="ECO:0000256" key="1">
    <source>
        <dbReference type="SAM" id="SignalP"/>
    </source>
</evidence>
<keyword evidence="3" id="KW-1185">Reference proteome</keyword>
<organism evidence="2 3">
    <name type="scientific">Budvicia aquatica</name>
    <dbReference type="NCBI Taxonomy" id="82979"/>
    <lineage>
        <taxon>Bacteria</taxon>
        <taxon>Pseudomonadati</taxon>
        <taxon>Pseudomonadota</taxon>
        <taxon>Gammaproteobacteria</taxon>
        <taxon>Enterobacterales</taxon>
        <taxon>Budviciaceae</taxon>
        <taxon>Budvicia</taxon>
    </lineage>
</organism>
<proteinExistence type="predicted"/>
<evidence type="ECO:0000313" key="2">
    <source>
        <dbReference type="EMBL" id="PHI31688.1"/>
    </source>
</evidence>
<dbReference type="Pfam" id="PF11319">
    <property type="entry name" value="VasI"/>
    <property type="match status" value="1"/>
</dbReference>
<comment type="caution">
    <text evidence="2">The sequence shown here is derived from an EMBL/GenBank/DDBJ whole genome shotgun (WGS) entry which is preliminary data.</text>
</comment>
<reference evidence="3" key="1">
    <citation type="submission" date="2017-09" db="EMBL/GenBank/DDBJ databases">
        <title>FDA dAtabase for Regulatory Grade micrObial Sequences (FDA-ARGOS): Supporting development and validation of Infectious Disease Dx tests.</title>
        <authorList>
            <person name="Minogue T."/>
            <person name="Wolcott M."/>
            <person name="Wasieloski L."/>
            <person name="Aguilar W."/>
            <person name="Moore D."/>
            <person name="Tallon L."/>
            <person name="Sadzewicz L."/>
            <person name="Ott S."/>
            <person name="Zhao X."/>
            <person name="Nagaraj S."/>
            <person name="Vavikolanu K."/>
            <person name="Aluvathingal J."/>
            <person name="Nadendla S."/>
            <person name="Sichtig H."/>
        </authorList>
    </citation>
    <scope>NUCLEOTIDE SEQUENCE [LARGE SCALE GENOMIC DNA]</scope>
    <source>
        <strain evidence="3">FDAARGOS_387</strain>
    </source>
</reference>
<dbReference type="RefSeq" id="WP_051323288.1">
    <property type="nucleotide sequence ID" value="NZ_PDDX01000001.1"/>
</dbReference>
<feature type="signal peptide" evidence="1">
    <location>
        <begin position="1"/>
        <end position="22"/>
    </location>
</feature>
<dbReference type="OrthoDB" id="7831428at2"/>
<keyword evidence="1" id="KW-0732">Signal</keyword>
<feature type="chain" id="PRO_5012474203" evidence="1">
    <location>
        <begin position="23"/>
        <end position="220"/>
    </location>
</feature>
<dbReference type="NCBIfam" id="TIGR03360">
    <property type="entry name" value="VI_minor_1"/>
    <property type="match status" value="1"/>
</dbReference>
<dbReference type="InterPro" id="IPR017738">
    <property type="entry name" value="T6SS-assoc_VCA0118"/>
</dbReference>
<protein>
    <submittedName>
        <fullName evidence="2">Type VI secretion system-associated protein TagO</fullName>
    </submittedName>
</protein>
<dbReference type="Proteomes" id="UP000224974">
    <property type="component" value="Unassembled WGS sequence"/>
</dbReference>
<dbReference type="AlphaFoldDB" id="A0A2C6DMW8"/>
<dbReference type="STRING" id="1111728.GCA_000427805_01470"/>
<accession>A0A2C6DMW8</accession>
<dbReference type="EMBL" id="PDDX01000001">
    <property type="protein sequence ID" value="PHI31688.1"/>
    <property type="molecule type" value="Genomic_DNA"/>
</dbReference>